<name>A0A0R0FEY4_SOYBN</name>
<evidence type="ECO:0000313" key="1">
    <source>
        <dbReference type="EMBL" id="KRH04689.1"/>
    </source>
</evidence>
<sequence length="63" mass="7383">MNLGYHLRWCFPRCAETHNKRVTIVSFCSAFFQKVSSDVKTDYCAYHRYQMHPVPNLGKATLN</sequence>
<dbReference type="EnsemblPlants" id="KRH04690">
    <property type="protein sequence ID" value="KRH04690"/>
    <property type="gene ID" value="GLYMA_17G179300"/>
</dbReference>
<dbReference type="Gramene" id="KRH04689">
    <property type="protein sequence ID" value="KRH04689"/>
    <property type="gene ID" value="GLYMA_17G179300"/>
</dbReference>
<accession>A0A0R0FEY4</accession>
<dbReference type="AlphaFoldDB" id="A0A0R0FEY4"/>
<protein>
    <submittedName>
        <fullName evidence="1 2">Uncharacterized protein</fullName>
    </submittedName>
</protein>
<dbReference type="Gramene" id="KRH04690">
    <property type="protein sequence ID" value="KRH04690"/>
    <property type="gene ID" value="GLYMA_17G179300"/>
</dbReference>
<dbReference type="EMBL" id="CM000850">
    <property type="protein sequence ID" value="KRH04689.1"/>
    <property type="molecule type" value="Genomic_DNA"/>
</dbReference>
<evidence type="ECO:0000313" key="2">
    <source>
        <dbReference type="EnsemblPlants" id="KRH04689"/>
    </source>
</evidence>
<dbReference type="EMBL" id="CM000850">
    <property type="protein sequence ID" value="KRH04690.1"/>
    <property type="molecule type" value="Genomic_DNA"/>
</dbReference>
<keyword evidence="3" id="KW-1185">Reference proteome</keyword>
<dbReference type="EnsemblPlants" id="KRH04689">
    <property type="protein sequence ID" value="KRH04689"/>
    <property type="gene ID" value="GLYMA_17G179300"/>
</dbReference>
<reference evidence="1" key="3">
    <citation type="submission" date="2018-07" db="EMBL/GenBank/DDBJ databases">
        <title>WGS assembly of Glycine max.</title>
        <authorList>
            <person name="Schmutz J."/>
            <person name="Cannon S."/>
            <person name="Schlueter J."/>
            <person name="Ma J."/>
            <person name="Mitros T."/>
            <person name="Nelson W."/>
            <person name="Hyten D."/>
            <person name="Song Q."/>
            <person name="Thelen J."/>
            <person name="Cheng J."/>
            <person name="Xu D."/>
            <person name="Hellsten U."/>
            <person name="May G."/>
            <person name="Yu Y."/>
            <person name="Sakurai T."/>
            <person name="Umezawa T."/>
            <person name="Bhattacharyya M."/>
            <person name="Sandhu D."/>
            <person name="Valliyodan B."/>
            <person name="Lindquist E."/>
            <person name="Peto M."/>
            <person name="Grant D."/>
            <person name="Shu S."/>
            <person name="Goodstein D."/>
            <person name="Barry K."/>
            <person name="Futrell-Griggs M."/>
            <person name="Abernathy B."/>
            <person name="Du J."/>
            <person name="Tian Z."/>
            <person name="Zhu L."/>
            <person name="Gill N."/>
            <person name="Joshi T."/>
            <person name="Libault M."/>
            <person name="Sethuraman A."/>
            <person name="Zhang X."/>
            <person name="Shinozaki K."/>
            <person name="Nguyen H."/>
            <person name="Wing R."/>
            <person name="Cregan P."/>
            <person name="Specht J."/>
            <person name="Grimwood J."/>
            <person name="Rokhsar D."/>
            <person name="Stacey G."/>
            <person name="Shoemaker R."/>
            <person name="Jackson S."/>
        </authorList>
    </citation>
    <scope>NUCLEOTIDE SEQUENCE</scope>
    <source>
        <tissue evidence="1">Callus</tissue>
    </source>
</reference>
<dbReference type="Proteomes" id="UP000008827">
    <property type="component" value="Chromosome 17"/>
</dbReference>
<evidence type="ECO:0000313" key="3">
    <source>
        <dbReference type="Proteomes" id="UP000008827"/>
    </source>
</evidence>
<proteinExistence type="predicted"/>
<gene>
    <name evidence="1" type="ORF">GLYMA_17G179300</name>
</gene>
<reference evidence="2" key="2">
    <citation type="submission" date="2018-02" db="UniProtKB">
        <authorList>
            <consortium name="EnsemblPlants"/>
        </authorList>
    </citation>
    <scope>IDENTIFICATION</scope>
    <source>
        <strain evidence="2">Williams 82</strain>
    </source>
</reference>
<reference evidence="1 2" key="1">
    <citation type="journal article" date="2010" name="Nature">
        <title>Genome sequence of the palaeopolyploid soybean.</title>
        <authorList>
            <person name="Schmutz J."/>
            <person name="Cannon S.B."/>
            <person name="Schlueter J."/>
            <person name="Ma J."/>
            <person name="Mitros T."/>
            <person name="Nelson W."/>
            <person name="Hyten D.L."/>
            <person name="Song Q."/>
            <person name="Thelen J.J."/>
            <person name="Cheng J."/>
            <person name="Xu D."/>
            <person name="Hellsten U."/>
            <person name="May G.D."/>
            <person name="Yu Y."/>
            <person name="Sakurai T."/>
            <person name="Umezawa T."/>
            <person name="Bhattacharyya M.K."/>
            <person name="Sandhu D."/>
            <person name="Valliyodan B."/>
            <person name="Lindquist E."/>
            <person name="Peto M."/>
            <person name="Grant D."/>
            <person name="Shu S."/>
            <person name="Goodstein D."/>
            <person name="Barry K."/>
            <person name="Futrell-Griggs M."/>
            <person name="Abernathy B."/>
            <person name="Du J."/>
            <person name="Tian Z."/>
            <person name="Zhu L."/>
            <person name="Gill N."/>
            <person name="Joshi T."/>
            <person name="Libault M."/>
            <person name="Sethuraman A."/>
            <person name="Zhang X.-C."/>
            <person name="Shinozaki K."/>
            <person name="Nguyen H.T."/>
            <person name="Wing R.A."/>
            <person name="Cregan P."/>
            <person name="Specht J."/>
            <person name="Grimwood J."/>
            <person name="Rokhsar D."/>
            <person name="Stacey G."/>
            <person name="Shoemaker R.C."/>
            <person name="Jackson S.A."/>
        </authorList>
    </citation>
    <scope>NUCLEOTIDE SEQUENCE [LARGE SCALE GENOMIC DNA]</scope>
    <source>
        <strain evidence="2">cv. Williams 82</strain>
        <tissue evidence="1">Callus</tissue>
    </source>
</reference>
<organism evidence="1">
    <name type="scientific">Glycine max</name>
    <name type="common">Soybean</name>
    <name type="synonym">Glycine hispida</name>
    <dbReference type="NCBI Taxonomy" id="3847"/>
    <lineage>
        <taxon>Eukaryota</taxon>
        <taxon>Viridiplantae</taxon>
        <taxon>Streptophyta</taxon>
        <taxon>Embryophyta</taxon>
        <taxon>Tracheophyta</taxon>
        <taxon>Spermatophyta</taxon>
        <taxon>Magnoliopsida</taxon>
        <taxon>eudicotyledons</taxon>
        <taxon>Gunneridae</taxon>
        <taxon>Pentapetalae</taxon>
        <taxon>rosids</taxon>
        <taxon>fabids</taxon>
        <taxon>Fabales</taxon>
        <taxon>Fabaceae</taxon>
        <taxon>Papilionoideae</taxon>
        <taxon>50 kb inversion clade</taxon>
        <taxon>NPAAA clade</taxon>
        <taxon>indigoferoid/millettioid clade</taxon>
        <taxon>Phaseoleae</taxon>
        <taxon>Glycine</taxon>
        <taxon>Glycine subgen. Soja</taxon>
    </lineage>
</organism>
<dbReference type="InParanoid" id="A0A0R0FEY4"/>